<keyword evidence="2" id="KW-1185">Reference proteome</keyword>
<reference evidence="1" key="1">
    <citation type="submission" date="2017-10" db="EMBL/GenBank/DDBJ databases">
        <title>Genome sequence of cellulolytic Lachnospiraceae bacterium XHS1971 isolated from hotspring sediment.</title>
        <authorList>
            <person name="Vasudevan G."/>
            <person name="Joshi A.J."/>
            <person name="Hivarkar S."/>
            <person name="Lanjekar V.B."/>
            <person name="Dhakephalkar P.K."/>
            <person name="Dagar S."/>
        </authorList>
    </citation>
    <scope>NUCLEOTIDE SEQUENCE</scope>
    <source>
        <strain evidence="1">XHS1971</strain>
    </source>
</reference>
<name>A0AC61D865_9FIRM</name>
<gene>
    <name evidence="1" type="ORF">CS063_14625</name>
</gene>
<protein>
    <submittedName>
        <fullName evidence="1">PTS ascorbate transporter subunit IIB</fullName>
    </submittedName>
</protein>
<evidence type="ECO:0000313" key="1">
    <source>
        <dbReference type="EMBL" id="PHV69654.1"/>
    </source>
</evidence>
<dbReference type="EMBL" id="PEDL01000021">
    <property type="protein sequence ID" value="PHV69654.1"/>
    <property type="molecule type" value="Genomic_DNA"/>
</dbReference>
<organism evidence="1 2">
    <name type="scientific">Sporanaerobium hydrogeniformans</name>
    <dbReference type="NCBI Taxonomy" id="3072179"/>
    <lineage>
        <taxon>Bacteria</taxon>
        <taxon>Bacillati</taxon>
        <taxon>Bacillota</taxon>
        <taxon>Clostridia</taxon>
        <taxon>Lachnospirales</taxon>
        <taxon>Lachnospiraceae</taxon>
        <taxon>Sporanaerobium</taxon>
    </lineage>
</organism>
<proteinExistence type="predicted"/>
<comment type="caution">
    <text evidence="1">The sequence shown here is derived from an EMBL/GenBank/DDBJ whole genome shotgun (WGS) entry which is preliminary data.</text>
</comment>
<sequence>MLNILCVCGNGMGTSTILKINVKNICQQNKIEANVESCSFGEAMAYINNTDIVLTSPEWAGMLPPSNAVIAETKNLIDTKQVTDTLVNAIKEHFPNEIGA</sequence>
<accession>A0AC61D865</accession>
<evidence type="ECO:0000313" key="2">
    <source>
        <dbReference type="Proteomes" id="UP000224460"/>
    </source>
</evidence>
<dbReference type="Proteomes" id="UP000224460">
    <property type="component" value="Unassembled WGS sequence"/>
</dbReference>